<evidence type="ECO:0000313" key="1">
    <source>
        <dbReference type="EMBL" id="MCZ8403162.1"/>
    </source>
</evidence>
<sequence length="203" mass="22965">MATTTARAPERQRLIRLVHVAQRELKLDKETYRAALLAVTGGKKDSCSSMSAQELQLALDHFKRFGFKVRLKPRPGRPIDTEATSKKIRALWLLLRDLGAVNNASEEALAAYVKRITGVDALQWIDGRQAERTIETMKKWAMRLLPEHVRHLVDQVRDRQLEPAVLGKLQAKLNLAFTRNTFEPMLEAFEALQTALKPGSARS</sequence>
<evidence type="ECO:0000313" key="2">
    <source>
        <dbReference type="Proteomes" id="UP001141992"/>
    </source>
</evidence>
<dbReference type="Proteomes" id="UP001141992">
    <property type="component" value="Unassembled WGS sequence"/>
</dbReference>
<dbReference type="InterPro" id="IPR009363">
    <property type="entry name" value="Phage_Mu_Gp16"/>
</dbReference>
<comment type="caution">
    <text evidence="1">The sequence shown here is derived from an EMBL/GenBank/DDBJ whole genome shotgun (WGS) entry which is preliminary data.</text>
</comment>
<dbReference type="EMBL" id="JAPZVI010000013">
    <property type="protein sequence ID" value="MCZ8403162.1"/>
    <property type="molecule type" value="Genomic_DNA"/>
</dbReference>
<dbReference type="RefSeq" id="WP_082402749.1">
    <property type="nucleotide sequence ID" value="NZ_CYTI01000003.1"/>
</dbReference>
<gene>
    <name evidence="1" type="ORF">O9570_17045</name>
</gene>
<organism evidence="1 2">
    <name type="scientific">Alcaligenes xylosoxydans xylosoxydans</name>
    <name type="common">Achromobacter xylosoxidans</name>
    <dbReference type="NCBI Taxonomy" id="85698"/>
    <lineage>
        <taxon>Bacteria</taxon>
        <taxon>Pseudomonadati</taxon>
        <taxon>Pseudomonadota</taxon>
        <taxon>Betaproteobacteria</taxon>
        <taxon>Burkholderiales</taxon>
        <taxon>Alcaligenaceae</taxon>
        <taxon>Achromobacter</taxon>
    </lineage>
</organism>
<accession>A0A9W5ABL6</accession>
<reference evidence="1" key="1">
    <citation type="submission" date="2022-12" db="EMBL/GenBank/DDBJ databases">
        <authorList>
            <person name="Voronina O.L."/>
            <person name="Kunda M.S."/>
            <person name="Ryzhova N."/>
            <person name="Aksenova E.I."/>
        </authorList>
    </citation>
    <scope>NUCLEOTIDE SEQUENCE</scope>
    <source>
        <strain evidence="1">SCCH136:Ach223948</strain>
    </source>
</reference>
<protein>
    <submittedName>
        <fullName evidence="1">Regulatory protein GemA</fullName>
    </submittedName>
</protein>
<dbReference type="AlphaFoldDB" id="A0A9W5ABL6"/>
<dbReference type="Pfam" id="PF06252">
    <property type="entry name" value="GemA"/>
    <property type="match status" value="1"/>
</dbReference>
<name>A0A9W5ABL6_ALCXX</name>
<proteinExistence type="predicted"/>